<gene>
    <name evidence="5" type="ORF">N866_13335</name>
</gene>
<keyword evidence="2" id="KW-0813">Transport</keyword>
<accession>A0A021VSY2</accession>
<dbReference type="Proteomes" id="UP000019753">
    <property type="component" value="Unassembled WGS sequence"/>
</dbReference>
<evidence type="ECO:0000313" key="6">
    <source>
        <dbReference type="Proteomes" id="UP000019753"/>
    </source>
</evidence>
<dbReference type="PANTHER" id="PTHR30222">
    <property type="entry name" value="SPERMIDINE/PUTRESCINE-BINDING PERIPLASMIC PROTEIN"/>
    <property type="match status" value="1"/>
</dbReference>
<dbReference type="GO" id="GO:0042597">
    <property type="term" value="C:periplasmic space"/>
    <property type="evidence" value="ECO:0007669"/>
    <property type="project" value="UniProtKB-SubCell"/>
</dbReference>
<proteinExistence type="predicted"/>
<dbReference type="Pfam" id="PF13416">
    <property type="entry name" value="SBP_bac_8"/>
    <property type="match status" value="1"/>
</dbReference>
<dbReference type="InterPro" id="IPR006059">
    <property type="entry name" value="SBP"/>
</dbReference>
<organism evidence="5 6">
    <name type="scientific">Actinotalea ferrariae CF5-4</name>
    <dbReference type="NCBI Taxonomy" id="948458"/>
    <lineage>
        <taxon>Bacteria</taxon>
        <taxon>Bacillati</taxon>
        <taxon>Actinomycetota</taxon>
        <taxon>Actinomycetes</taxon>
        <taxon>Micrococcales</taxon>
        <taxon>Cellulomonadaceae</taxon>
        <taxon>Actinotalea</taxon>
    </lineage>
</organism>
<dbReference type="GO" id="GO:0019808">
    <property type="term" value="F:polyamine binding"/>
    <property type="evidence" value="ECO:0007669"/>
    <property type="project" value="InterPro"/>
</dbReference>
<evidence type="ECO:0000256" key="4">
    <source>
        <dbReference type="ARBA" id="ARBA00022764"/>
    </source>
</evidence>
<dbReference type="PRINTS" id="PR00909">
    <property type="entry name" value="SPERMDNBNDNG"/>
</dbReference>
<evidence type="ECO:0000313" key="5">
    <source>
        <dbReference type="EMBL" id="EYR64294.1"/>
    </source>
</evidence>
<keyword evidence="4" id="KW-0574">Periplasm</keyword>
<keyword evidence="6" id="KW-1185">Reference proteome</keyword>
<dbReference type="RefSeq" id="WP_034223786.1">
    <property type="nucleotide sequence ID" value="NZ_AXCW01000038.1"/>
</dbReference>
<dbReference type="GO" id="GO:0015846">
    <property type="term" value="P:polyamine transport"/>
    <property type="evidence" value="ECO:0007669"/>
    <property type="project" value="InterPro"/>
</dbReference>
<dbReference type="InterPro" id="IPR001188">
    <property type="entry name" value="Sperm_putr-bd"/>
</dbReference>
<keyword evidence="3" id="KW-0732">Signal</keyword>
<dbReference type="PANTHER" id="PTHR30222:SF17">
    <property type="entry name" value="SPERMIDINE_PUTRESCINE-BINDING PERIPLASMIC PROTEIN"/>
    <property type="match status" value="1"/>
</dbReference>
<dbReference type="AlphaFoldDB" id="A0A021VSY2"/>
<comment type="subcellular location">
    <subcellularLocation>
        <location evidence="1">Periplasm</location>
    </subcellularLocation>
</comment>
<dbReference type="PROSITE" id="PS51318">
    <property type="entry name" value="TAT"/>
    <property type="match status" value="1"/>
</dbReference>
<dbReference type="SUPFAM" id="SSF53850">
    <property type="entry name" value="Periplasmic binding protein-like II"/>
    <property type="match status" value="1"/>
</dbReference>
<reference evidence="5 6" key="1">
    <citation type="submission" date="2014-01" db="EMBL/GenBank/DDBJ databases">
        <title>Actinotalea ferrariae CF5-4.</title>
        <authorList>
            <person name="Chen F."/>
            <person name="Li Y."/>
            <person name="Wang G."/>
        </authorList>
    </citation>
    <scope>NUCLEOTIDE SEQUENCE [LARGE SCALE GENOMIC DNA]</scope>
    <source>
        <strain evidence="5 6">CF5-4</strain>
    </source>
</reference>
<protein>
    <submittedName>
        <fullName evidence="5">Polyamine ABC transporter substrate-binding protein</fullName>
    </submittedName>
</protein>
<comment type="caution">
    <text evidence="5">The sequence shown here is derived from an EMBL/GenBank/DDBJ whole genome shotgun (WGS) entry which is preliminary data.</text>
</comment>
<sequence>MKRPLPSDPVVRAIVRAQLAQRSQVSRRSVLQTGAGVAGMGALLAACGTGGAPSGEATATGGAVQDVSESDPTVNWANWTLYLDYDDQSQTYPTLEAFTEQTGIEVNYAEDIEDNDSYYGRVQGQLANGQDIGQDIVTLTDWMAARMIRLGYTQELDKANIPNWENILPGLRDVSFDPGRQHSLTWQSGFAGLAWNKEAVPGGMRSVSDLWNPDLAGRVEVLSEMRDTVGLIMLDQGVDPSSDDWGDDEFFAALEVLEQQISSGQIRQVKGNSYAEDLVSGDALAVIGWSGDITVLNFENGDNWEFLLPEAGGTLWSDNLMVPVGSPRKTNAETLMNYYYDPVVAAEVAAYVNYICPVQGAYEEMLNLDPELAENQLIFPNEETLSRAYVFRALTPEEETRYNTEFQSVIGN</sequence>
<name>A0A021VSY2_9CELL</name>
<dbReference type="InterPro" id="IPR006311">
    <property type="entry name" value="TAT_signal"/>
</dbReference>
<dbReference type="OrthoDB" id="9813777at2"/>
<dbReference type="EMBL" id="AXCW01000038">
    <property type="protein sequence ID" value="EYR64294.1"/>
    <property type="molecule type" value="Genomic_DNA"/>
</dbReference>
<dbReference type="Gene3D" id="3.40.190.10">
    <property type="entry name" value="Periplasmic binding protein-like II"/>
    <property type="match status" value="2"/>
</dbReference>
<evidence type="ECO:0000256" key="2">
    <source>
        <dbReference type="ARBA" id="ARBA00022448"/>
    </source>
</evidence>
<dbReference type="CDD" id="cd13590">
    <property type="entry name" value="PBP2_PotD_PotF_like"/>
    <property type="match status" value="1"/>
</dbReference>
<evidence type="ECO:0000256" key="1">
    <source>
        <dbReference type="ARBA" id="ARBA00004418"/>
    </source>
</evidence>
<evidence type="ECO:0000256" key="3">
    <source>
        <dbReference type="ARBA" id="ARBA00022729"/>
    </source>
</evidence>